<protein>
    <submittedName>
        <fullName evidence="1">Uncharacterized protein</fullName>
    </submittedName>
</protein>
<name>A0A2N9F5I2_FAGSY</name>
<reference evidence="1" key="1">
    <citation type="submission" date="2018-02" db="EMBL/GenBank/DDBJ databases">
        <authorList>
            <person name="Cohen D.B."/>
            <person name="Kent A.D."/>
        </authorList>
    </citation>
    <scope>NUCLEOTIDE SEQUENCE</scope>
</reference>
<accession>A0A2N9F5I2</accession>
<gene>
    <name evidence="1" type="ORF">FSB_LOCUS10152</name>
</gene>
<dbReference type="EMBL" id="OIVN01000568">
    <property type="protein sequence ID" value="SPC82270.1"/>
    <property type="molecule type" value="Genomic_DNA"/>
</dbReference>
<evidence type="ECO:0000313" key="1">
    <source>
        <dbReference type="EMBL" id="SPC82270.1"/>
    </source>
</evidence>
<proteinExistence type="predicted"/>
<dbReference type="AlphaFoldDB" id="A0A2N9F5I2"/>
<organism evidence="1">
    <name type="scientific">Fagus sylvatica</name>
    <name type="common">Beechnut</name>
    <dbReference type="NCBI Taxonomy" id="28930"/>
    <lineage>
        <taxon>Eukaryota</taxon>
        <taxon>Viridiplantae</taxon>
        <taxon>Streptophyta</taxon>
        <taxon>Embryophyta</taxon>
        <taxon>Tracheophyta</taxon>
        <taxon>Spermatophyta</taxon>
        <taxon>Magnoliopsida</taxon>
        <taxon>eudicotyledons</taxon>
        <taxon>Gunneridae</taxon>
        <taxon>Pentapetalae</taxon>
        <taxon>rosids</taxon>
        <taxon>fabids</taxon>
        <taxon>Fagales</taxon>
        <taxon>Fagaceae</taxon>
        <taxon>Fagus</taxon>
    </lineage>
</organism>
<sequence length="92" mass="11154">MRRHSINPLRDENERPLREKSIKILSEETWCMLQIRWNTYLSFTFADVDAFICRLLVDYSERFWLGDASMRRLWLDIFGTFLSVFTLKMLLS</sequence>